<keyword evidence="2" id="KW-1133">Transmembrane helix</keyword>
<feature type="transmembrane region" description="Helical" evidence="2">
    <location>
        <begin position="23"/>
        <end position="41"/>
    </location>
</feature>
<dbReference type="Proteomes" id="UP000274822">
    <property type="component" value="Unassembled WGS sequence"/>
</dbReference>
<keyword evidence="2" id="KW-0472">Membrane</keyword>
<dbReference type="AlphaFoldDB" id="A0A433QC47"/>
<gene>
    <name evidence="3" type="ORF">BC938DRAFT_483397</name>
</gene>
<accession>A0A433QC47</accession>
<name>A0A433QC47_9FUNG</name>
<sequence length="110" mass="12157">MCLGSDQQHLRRPRGVLQVQRRLPWISVSLFLVAFAIALLLSHDSHPDAARATFYSPRSCCNLWTNKCIRNVNDDICGVVPPVTSTSTKIPKPTGRACASDDDCPGTRYT</sequence>
<comment type="caution">
    <text evidence="3">The sequence shown here is derived from an EMBL/GenBank/DDBJ whole genome shotgun (WGS) entry which is preliminary data.</text>
</comment>
<keyword evidence="4" id="KW-1185">Reference proteome</keyword>
<evidence type="ECO:0000313" key="4">
    <source>
        <dbReference type="Proteomes" id="UP000274822"/>
    </source>
</evidence>
<evidence type="ECO:0000256" key="1">
    <source>
        <dbReference type="SAM" id="MobiDB-lite"/>
    </source>
</evidence>
<proteinExistence type="predicted"/>
<feature type="region of interest" description="Disordered" evidence="1">
    <location>
        <begin position="85"/>
        <end position="110"/>
    </location>
</feature>
<evidence type="ECO:0000313" key="3">
    <source>
        <dbReference type="EMBL" id="RUS27331.1"/>
    </source>
</evidence>
<keyword evidence="2" id="KW-0812">Transmembrane</keyword>
<dbReference type="EMBL" id="RBNJ01008609">
    <property type="protein sequence ID" value="RUS27331.1"/>
    <property type="molecule type" value="Genomic_DNA"/>
</dbReference>
<evidence type="ECO:0000256" key="2">
    <source>
        <dbReference type="SAM" id="Phobius"/>
    </source>
</evidence>
<organism evidence="3 4">
    <name type="scientific">Jimgerdemannia flammicorona</name>
    <dbReference type="NCBI Taxonomy" id="994334"/>
    <lineage>
        <taxon>Eukaryota</taxon>
        <taxon>Fungi</taxon>
        <taxon>Fungi incertae sedis</taxon>
        <taxon>Mucoromycota</taxon>
        <taxon>Mucoromycotina</taxon>
        <taxon>Endogonomycetes</taxon>
        <taxon>Endogonales</taxon>
        <taxon>Endogonaceae</taxon>
        <taxon>Jimgerdemannia</taxon>
    </lineage>
</organism>
<reference evidence="3 4" key="1">
    <citation type="journal article" date="2018" name="New Phytol.">
        <title>Phylogenomics of Endogonaceae and evolution of mycorrhizas within Mucoromycota.</title>
        <authorList>
            <person name="Chang Y."/>
            <person name="Desiro A."/>
            <person name="Na H."/>
            <person name="Sandor L."/>
            <person name="Lipzen A."/>
            <person name="Clum A."/>
            <person name="Barry K."/>
            <person name="Grigoriev I.V."/>
            <person name="Martin F.M."/>
            <person name="Stajich J.E."/>
            <person name="Smith M.E."/>
            <person name="Bonito G."/>
            <person name="Spatafora J.W."/>
        </authorList>
    </citation>
    <scope>NUCLEOTIDE SEQUENCE [LARGE SCALE GENOMIC DNA]</scope>
    <source>
        <strain evidence="3 4">AD002</strain>
    </source>
</reference>
<protein>
    <submittedName>
        <fullName evidence="3">Uncharacterized protein</fullName>
    </submittedName>
</protein>